<accession>A0A432LWS3</accession>
<dbReference type="InterPro" id="IPR049062">
    <property type="entry name" value="NAD_Glu_DH_ACT2"/>
</dbReference>
<dbReference type="Pfam" id="PF21079">
    <property type="entry name" value="GDH_HM2"/>
    <property type="match status" value="1"/>
</dbReference>
<proteinExistence type="predicted"/>
<dbReference type="InterPro" id="IPR049058">
    <property type="entry name" value="NAD_Glu_DH_HM2"/>
</dbReference>
<evidence type="ECO:0000259" key="2">
    <source>
        <dbReference type="Pfam" id="PF05088"/>
    </source>
</evidence>
<reference evidence="7 8" key="1">
    <citation type="submission" date="2018-12" db="EMBL/GenBank/DDBJ databases">
        <title>Dyella dinghuensis sp. nov. DHOA06 and Dyella choica sp. nov. 4M-K27, isolated from forest soil.</title>
        <authorList>
            <person name="Qiu L.-H."/>
            <person name="Gao Z.-H."/>
        </authorList>
    </citation>
    <scope>NUCLEOTIDE SEQUENCE [LARGE SCALE GENOMIC DNA]</scope>
    <source>
        <strain evidence="7 8">DHOA06</strain>
    </source>
</reference>
<name>A0A432LWS3_9GAMM</name>
<dbReference type="InterPro" id="IPR024727">
    <property type="entry name" value="NAD_Glu_DH_N_ACT1"/>
</dbReference>
<dbReference type="GO" id="GO:0006538">
    <property type="term" value="P:L-glutamate catabolic process"/>
    <property type="evidence" value="ECO:0007669"/>
    <property type="project" value="InterPro"/>
</dbReference>
<dbReference type="PIRSF" id="PIRSF036761">
    <property type="entry name" value="GDH_Mll4104"/>
    <property type="match status" value="1"/>
</dbReference>
<sequence>MNAIRAANDIPLATVVLEELKKSGFPTKRLDEAQIFISAFFARIASSDVELHTPAEWAAVVAGLIDFMQQRQPGRASVRVTGAGNAARSAIEIVTDDMPFLVDTVSMVIATHSPIHAVIHPVVKVFRDASGQLQRIGDEHGQSESVMHLELDNVDADAATQEKLKSQIEAALEDVRAAVRDWSAMRDKALSIANDLPNRKLPLDAAAVQEASEFLRWLANDNFTFLGYREYEVTQADGDEVLRSMEGSGLGILHKSERSVAPRSLRTLAASELPQSGSTDAIILTKTNARSHVHRAGNMDYVGVLRFDEKGRPISEQRFLGLFTSNAYMTRPQDVPLVRQRVEAVLARSGLKRDSHSGKSLRHILETLPQEELFQSGEEELFSTATGILELQQRARARLFVRRDRYGRFFTCLVFVPRDRFNTTVRERTEEMLRDAFHGESVDSNVLMGEAALARLHVTVRPRPGDHPVYNVQDLETKLLHIVRNWQDGLRESLVGHAGVAHGVALFNRFGKMLPAGYIEDVSPEVAAHDVMALSGLKSDDSIHLNLYNDPRDNSLRFKVIHVGAPISLSEALPMLENMGVRMLAEHVYTLESDGRLLTIHDFELKTKAPLVFELPHLRERFERSFEALWRGDAESDGFNNLVLTACADWRQVAVLRGYCKYLQQMGIAFSQSYMEETLNRYPALAGLLIELFNAKFDPRREQLGASELEKAQADLRREMQALISADTQKAKPELIDGMVAVLAQPREQQIHVLWEALKTLLDDVASLDDERILLSFMNTIRATLRTSYFQLWDGKPRHYISFKFDSKQVPDAPKPVPYREIFVYAPRVEGIHLRFGPVARGGLRWSDRREDFRTEVLGLVKAQMVKNTVIVPVGSKGGFFVKHPPIGGDRDAQLAEGIACYRLFISGLLDITDNLVEGKVVPPHDVVRHDDDDPYLVVAADKGTATFSDIANAISIEHGFWLGDAFASGGSNGYDHKGMGITAKGAWESVKRHFRALGRDTQTEDFTCVGIGDMSGDVFGNGMLLSRHIRLFAAFDHRHVFLDPNPDTERSFIERERMFKLPRSSWEDYDKSLISAGGGVWPRSVKSIPISPEVRAVLGLKSDVQHLSPTDLLNAILKAPVDLLWNGGIGTYVKASSETHADVGDRANNALRINGAELRSKVVGEGGNLGFTQKGRIEAAQHGVLLNTDFIDNSAGVDTSDHEVNIKILLDDAVQRNEISVDGRNQQLASMTDEVGQLVLWDNYRQNQAITLMEHQSAHRIGSMAHFIRTLEGEGLLDRVVENLPSETELADRKKSGLGMTRPELSVLLSYDKIRLYQQLLDSDVPEDPYLSKELVRYFPAPLHDKYAAHMQRHRLKREIIATAVTNSTINRMGATFMMRMQEDTGHGPAAIAKAYTAAREILGARDLWAQIEAQDSKVAEGTQVDAILQIWSLLRHITRWLLSRPGGTLEIAANVERYQSAVAELAATLPEALTPAGKADFGTSQEKWEGLGLPADLALPLAKLPELRAMLDMVEVAQQTGEPIAKVANVFYELGHALDLEWLRGQIEALPVDGHWHAQARGSLLDELNHQHRALATQVLALTGKSKDKSPVQAWLDRDDPTLKYTRSMLAEILTQNADYPIASVAVRRLAQLAQVPVA</sequence>
<protein>
    <submittedName>
        <fullName evidence="7">NAD-glutamate dehydrogenase</fullName>
    </submittedName>
</protein>
<dbReference type="SUPFAM" id="SSF51735">
    <property type="entry name" value="NAD(P)-binding Rossmann-fold domains"/>
    <property type="match status" value="1"/>
</dbReference>
<evidence type="ECO:0000259" key="5">
    <source>
        <dbReference type="Pfam" id="PF21076"/>
    </source>
</evidence>
<dbReference type="InterPro" id="IPR036291">
    <property type="entry name" value="NAD(P)-bd_dom_sf"/>
</dbReference>
<dbReference type="Gene3D" id="3.40.50.720">
    <property type="entry name" value="NAD(P)-binding Rossmann-like Domain"/>
    <property type="match status" value="1"/>
</dbReference>
<feature type="domain" description="NAD-specific glutamate dehydrogenase C-terminal" evidence="3">
    <location>
        <begin position="1298"/>
        <end position="1633"/>
    </location>
</feature>
<keyword evidence="8" id="KW-1185">Reference proteome</keyword>
<dbReference type="Proteomes" id="UP000267077">
    <property type="component" value="Unassembled WGS sequence"/>
</dbReference>
<dbReference type="Pfam" id="PF21076">
    <property type="entry name" value="GDH_ACT2"/>
    <property type="match status" value="1"/>
</dbReference>
<feature type="domain" description="NAD-glutamate dehydrogenase catalytic" evidence="2">
    <location>
        <begin position="758"/>
        <end position="1253"/>
    </location>
</feature>
<dbReference type="InterPro" id="IPR049064">
    <property type="entry name" value="NAD_Glu_DH_ACT3"/>
</dbReference>
<dbReference type="EMBL" id="RYZR01000002">
    <property type="protein sequence ID" value="RUL66531.1"/>
    <property type="molecule type" value="Genomic_DNA"/>
</dbReference>
<comment type="caution">
    <text evidence="7">The sequence shown here is derived from an EMBL/GenBank/DDBJ whole genome shotgun (WGS) entry which is preliminary data.</text>
</comment>
<dbReference type="InterPro" id="IPR049056">
    <property type="entry name" value="NAD_Glu_DH_HM3"/>
</dbReference>
<dbReference type="InterPro" id="IPR048381">
    <property type="entry name" value="GDH_C"/>
</dbReference>
<dbReference type="Pfam" id="PF21073">
    <property type="entry name" value="GDH_HM1"/>
    <property type="match status" value="1"/>
</dbReference>
<evidence type="ECO:0000259" key="6">
    <source>
        <dbReference type="Pfam" id="PF21077"/>
    </source>
</evidence>
<dbReference type="OrthoDB" id="9758052at2"/>
<organism evidence="7 8">
    <name type="scientific">Dyella dinghuensis</name>
    <dbReference type="NCBI Taxonomy" id="1920169"/>
    <lineage>
        <taxon>Bacteria</taxon>
        <taxon>Pseudomonadati</taxon>
        <taxon>Pseudomonadota</taxon>
        <taxon>Gammaproteobacteria</taxon>
        <taxon>Lysobacterales</taxon>
        <taxon>Rhodanobacteraceae</taxon>
        <taxon>Dyella</taxon>
    </lineage>
</organism>
<dbReference type="Pfam" id="PF21077">
    <property type="entry name" value="GDH_ACT3"/>
    <property type="match status" value="1"/>
</dbReference>
<dbReference type="PANTHER" id="PTHR43403">
    <property type="entry name" value="NAD-SPECIFIC GLUTAMATE DEHYDROGENASE"/>
    <property type="match status" value="1"/>
</dbReference>
<dbReference type="PANTHER" id="PTHR43403:SF1">
    <property type="entry name" value="NAD-SPECIFIC GLUTAMATE DEHYDROGENASE"/>
    <property type="match status" value="1"/>
</dbReference>
<dbReference type="Pfam" id="PF21078">
    <property type="entry name" value="GDH_HM3"/>
    <property type="match status" value="1"/>
</dbReference>
<feature type="domain" description="NAD-glutamate dehydrogenase N-terminal ACT1" evidence="4">
    <location>
        <begin position="36"/>
        <end position="165"/>
    </location>
</feature>
<dbReference type="InterPro" id="IPR007780">
    <property type="entry name" value="NAD_Glu_DH_bac"/>
</dbReference>
<evidence type="ECO:0000259" key="3">
    <source>
        <dbReference type="Pfam" id="PF21074"/>
    </source>
</evidence>
<dbReference type="Pfam" id="PF05088">
    <property type="entry name" value="Bac_GDH_CD"/>
    <property type="match status" value="1"/>
</dbReference>
<evidence type="ECO:0000256" key="1">
    <source>
        <dbReference type="ARBA" id="ARBA00023002"/>
    </source>
</evidence>
<feature type="domain" description="NAD-glutamate dehydrogenase ACT3" evidence="6">
    <location>
        <begin position="543"/>
        <end position="610"/>
    </location>
</feature>
<gene>
    <name evidence="7" type="ORF">EKH79_01495</name>
</gene>
<dbReference type="InterPro" id="IPR046346">
    <property type="entry name" value="Aminoacid_DH-like_N_sf"/>
</dbReference>
<evidence type="ECO:0000313" key="8">
    <source>
        <dbReference type="Proteomes" id="UP000267077"/>
    </source>
</evidence>
<dbReference type="SUPFAM" id="SSF53223">
    <property type="entry name" value="Aminoacid dehydrogenase-like, N-terminal domain"/>
    <property type="match status" value="1"/>
</dbReference>
<dbReference type="InterPro" id="IPR028971">
    <property type="entry name" value="NAD-GDH_cat"/>
</dbReference>
<dbReference type="InterPro" id="IPR049059">
    <property type="entry name" value="NAD_Glu_DH_HM1"/>
</dbReference>
<evidence type="ECO:0000313" key="7">
    <source>
        <dbReference type="EMBL" id="RUL66531.1"/>
    </source>
</evidence>
<dbReference type="Pfam" id="PF21075">
    <property type="entry name" value="GDH_ACT1"/>
    <property type="match status" value="1"/>
</dbReference>
<keyword evidence="1" id="KW-0560">Oxidoreductase</keyword>
<dbReference type="GO" id="GO:0004352">
    <property type="term" value="F:glutamate dehydrogenase (NAD+) activity"/>
    <property type="evidence" value="ECO:0007669"/>
    <property type="project" value="InterPro"/>
</dbReference>
<evidence type="ECO:0000259" key="4">
    <source>
        <dbReference type="Pfam" id="PF21075"/>
    </source>
</evidence>
<dbReference type="Pfam" id="PF21074">
    <property type="entry name" value="GDH_C"/>
    <property type="match status" value="1"/>
</dbReference>
<dbReference type="GO" id="GO:0004069">
    <property type="term" value="F:L-aspartate:2-oxoglutarate aminotransferase activity"/>
    <property type="evidence" value="ECO:0007669"/>
    <property type="project" value="InterPro"/>
</dbReference>
<feature type="domain" description="NAD-glutamate dehydrogenase ACT2" evidence="5">
    <location>
        <begin position="398"/>
        <end position="487"/>
    </location>
</feature>
<dbReference type="RefSeq" id="WP_126672028.1">
    <property type="nucleotide sequence ID" value="NZ_RYZR01000002.1"/>
</dbReference>